<dbReference type="InterPro" id="IPR010998">
    <property type="entry name" value="Integrase_recombinase_N"/>
</dbReference>
<dbReference type="PROSITE" id="PS51898">
    <property type="entry name" value="TYR_RECOMBINASE"/>
    <property type="match status" value="1"/>
</dbReference>
<dbReference type="PANTHER" id="PTHR30349">
    <property type="entry name" value="PHAGE INTEGRASE-RELATED"/>
    <property type="match status" value="1"/>
</dbReference>
<dbReference type="EMBL" id="JAMQOP010000005">
    <property type="protein sequence ID" value="MDS0301176.1"/>
    <property type="molecule type" value="Genomic_DNA"/>
</dbReference>
<dbReference type="Pfam" id="PF00589">
    <property type="entry name" value="Phage_integrase"/>
    <property type="match status" value="1"/>
</dbReference>
<dbReference type="InterPro" id="IPR013762">
    <property type="entry name" value="Integrase-like_cat_sf"/>
</dbReference>
<comment type="caution">
    <text evidence="6">The sequence shown here is derived from an EMBL/GenBank/DDBJ whole genome shotgun (WGS) entry which is preliminary data.</text>
</comment>
<dbReference type="InterPro" id="IPR011010">
    <property type="entry name" value="DNA_brk_join_enz"/>
</dbReference>
<keyword evidence="7" id="KW-1185">Reference proteome</keyword>
<dbReference type="InterPro" id="IPR044068">
    <property type="entry name" value="CB"/>
</dbReference>
<dbReference type="InterPro" id="IPR050090">
    <property type="entry name" value="Tyrosine_recombinase_XerCD"/>
</dbReference>
<evidence type="ECO:0000313" key="6">
    <source>
        <dbReference type="EMBL" id="MDS0301176.1"/>
    </source>
</evidence>
<gene>
    <name evidence="6" type="ORF">NDI76_20780</name>
</gene>
<evidence type="ECO:0000256" key="2">
    <source>
        <dbReference type="ARBA" id="ARBA00023172"/>
    </source>
</evidence>
<dbReference type="InterPro" id="IPR002104">
    <property type="entry name" value="Integrase_catalytic"/>
</dbReference>
<organism evidence="6 7">
    <name type="scientific">Halogeometricum salsisoli</name>
    <dbReference type="NCBI Taxonomy" id="2950536"/>
    <lineage>
        <taxon>Archaea</taxon>
        <taxon>Methanobacteriati</taxon>
        <taxon>Methanobacteriota</taxon>
        <taxon>Stenosarchaea group</taxon>
        <taxon>Halobacteria</taxon>
        <taxon>Halobacteriales</taxon>
        <taxon>Haloferacaceae</taxon>
        <taxon>Halogeometricum</taxon>
    </lineage>
</organism>
<feature type="domain" description="Tyr recombinase" evidence="4">
    <location>
        <begin position="119"/>
        <end position="299"/>
    </location>
</feature>
<dbReference type="Gene3D" id="1.10.443.10">
    <property type="entry name" value="Intergrase catalytic core"/>
    <property type="match status" value="1"/>
</dbReference>
<evidence type="ECO:0000259" key="4">
    <source>
        <dbReference type="PROSITE" id="PS51898"/>
    </source>
</evidence>
<evidence type="ECO:0000256" key="1">
    <source>
        <dbReference type="ARBA" id="ARBA00023125"/>
    </source>
</evidence>
<proteinExistence type="predicted"/>
<dbReference type="PANTHER" id="PTHR30349:SF87">
    <property type="entry name" value="TRANSPOSASE A"/>
    <property type="match status" value="1"/>
</dbReference>
<sequence>MARTLKNIDKSSEIHPANKRLIQKFHRDLLLDGINAARRQKLTSHLKIIAQYLGEKRFDALTREDITELVEWIHSRGSAPSTVSDYKQVVKQFYKWYNGGEEPETTKWIRRGPPTFRQILPRNLLSPDDVSRLIDACVNDRDRAFIALLWETGARIGELIDLCVGDIEDDGSGKHVIVIGKTGARRLPLVESRLYLEQWLQTHPSLSAQTPLWCKLEQGTPDEQISYNYIRLRLLERARKRAGIDKPVNPHHFRHSRATHLANWLTEAQLCEWFGWVLGSKVPARYVHLSGRDIDNAYFALFANRRFNHLPITS</sequence>
<evidence type="ECO:0000256" key="3">
    <source>
        <dbReference type="PROSITE-ProRule" id="PRU01248"/>
    </source>
</evidence>
<dbReference type="PROSITE" id="PS51900">
    <property type="entry name" value="CB"/>
    <property type="match status" value="1"/>
</dbReference>
<dbReference type="RefSeq" id="WP_310926099.1">
    <property type="nucleotide sequence ID" value="NZ_JAMQOP010000005.1"/>
</dbReference>
<keyword evidence="1 3" id="KW-0238">DNA-binding</keyword>
<keyword evidence="2" id="KW-0233">DNA recombination</keyword>
<dbReference type="Gene3D" id="1.10.150.130">
    <property type="match status" value="1"/>
</dbReference>
<evidence type="ECO:0000313" key="7">
    <source>
        <dbReference type="Proteomes" id="UP001257060"/>
    </source>
</evidence>
<accession>A0ABU2GL91</accession>
<dbReference type="Proteomes" id="UP001257060">
    <property type="component" value="Unassembled WGS sequence"/>
</dbReference>
<dbReference type="SUPFAM" id="SSF56349">
    <property type="entry name" value="DNA breaking-rejoining enzymes"/>
    <property type="match status" value="1"/>
</dbReference>
<evidence type="ECO:0000259" key="5">
    <source>
        <dbReference type="PROSITE" id="PS51900"/>
    </source>
</evidence>
<feature type="domain" description="Core-binding (CB)" evidence="5">
    <location>
        <begin position="16"/>
        <end position="98"/>
    </location>
</feature>
<protein>
    <submittedName>
        <fullName evidence="6">Tyrosine-type recombinase/integrase</fullName>
    </submittedName>
</protein>
<name>A0ABU2GL91_9EURY</name>
<reference evidence="6 7" key="1">
    <citation type="submission" date="2022-06" db="EMBL/GenBank/DDBJ databases">
        <title>Halogeometricum sp. a new haloarchaeum isolate from saline soil.</title>
        <authorList>
            <person name="Strakova D."/>
            <person name="Galisteo C."/>
            <person name="Sanchez-Porro C."/>
            <person name="Ventosa A."/>
        </authorList>
    </citation>
    <scope>NUCLEOTIDE SEQUENCE [LARGE SCALE GENOMIC DNA]</scope>
    <source>
        <strain evidence="6 7">S1BR25-6</strain>
    </source>
</reference>